<dbReference type="STRING" id="1186196.SAMN04489841_3289"/>
<dbReference type="EMBL" id="FOFD01000004">
    <property type="protein sequence ID" value="SER20930.1"/>
    <property type="molecule type" value="Genomic_DNA"/>
</dbReference>
<sequence>MRPRLADWMTPVDRDILELLHNDGGLHELVLSPRIIAENIDWSRQTVREHVMTLREHGLVEYYDETGGIYQLSDRGRSYLEGDLTADDLETRDQ</sequence>
<dbReference type="GO" id="GO:0003677">
    <property type="term" value="F:DNA binding"/>
    <property type="evidence" value="ECO:0007669"/>
    <property type="project" value="UniProtKB-KW"/>
</dbReference>
<gene>
    <name evidence="1" type="ORF">SAMN04489841_3289</name>
</gene>
<dbReference type="InterPro" id="IPR036388">
    <property type="entry name" value="WH-like_DNA-bd_sf"/>
</dbReference>
<organism evidence="1 2">
    <name type="scientific">Natrinema salaciae</name>
    <dbReference type="NCBI Taxonomy" id="1186196"/>
    <lineage>
        <taxon>Archaea</taxon>
        <taxon>Methanobacteriati</taxon>
        <taxon>Methanobacteriota</taxon>
        <taxon>Stenosarchaea group</taxon>
        <taxon>Halobacteria</taxon>
        <taxon>Halobacteriales</taxon>
        <taxon>Natrialbaceae</taxon>
        <taxon>Natrinema</taxon>
    </lineage>
</organism>
<reference evidence="2" key="1">
    <citation type="submission" date="2016-10" db="EMBL/GenBank/DDBJ databases">
        <authorList>
            <person name="Varghese N."/>
            <person name="Submissions S."/>
        </authorList>
    </citation>
    <scope>NUCLEOTIDE SEQUENCE [LARGE SCALE GENOMIC DNA]</scope>
    <source>
        <strain evidence="2">DSM 25055</strain>
    </source>
</reference>
<dbReference type="AlphaFoldDB" id="A0A1H9MB00"/>
<accession>A0A1H9MB00</accession>
<evidence type="ECO:0000313" key="2">
    <source>
        <dbReference type="Proteomes" id="UP000199114"/>
    </source>
</evidence>
<dbReference type="InterPro" id="IPR036390">
    <property type="entry name" value="WH_DNA-bd_sf"/>
</dbReference>
<dbReference type="Pfam" id="PF13412">
    <property type="entry name" value="HTH_24"/>
    <property type="match status" value="1"/>
</dbReference>
<proteinExistence type="predicted"/>
<keyword evidence="1" id="KW-0238">DNA-binding</keyword>
<keyword evidence="2" id="KW-1185">Reference proteome</keyword>
<dbReference type="CDD" id="cd00090">
    <property type="entry name" value="HTH_ARSR"/>
    <property type="match status" value="1"/>
</dbReference>
<evidence type="ECO:0000313" key="1">
    <source>
        <dbReference type="EMBL" id="SER20930.1"/>
    </source>
</evidence>
<name>A0A1H9MB00_9EURY</name>
<dbReference type="SUPFAM" id="SSF46785">
    <property type="entry name" value="Winged helix' DNA-binding domain"/>
    <property type="match status" value="1"/>
</dbReference>
<dbReference type="Gene3D" id="1.10.10.10">
    <property type="entry name" value="Winged helix-like DNA-binding domain superfamily/Winged helix DNA-binding domain"/>
    <property type="match status" value="1"/>
</dbReference>
<dbReference type="InterPro" id="IPR011991">
    <property type="entry name" value="ArsR-like_HTH"/>
</dbReference>
<protein>
    <submittedName>
        <fullName evidence="1">Winged helix-turn-helix DNA-binding</fullName>
    </submittedName>
</protein>
<dbReference type="Proteomes" id="UP000199114">
    <property type="component" value="Unassembled WGS sequence"/>
</dbReference>